<evidence type="ECO:0000313" key="7">
    <source>
        <dbReference type="Proteomes" id="UP000462014"/>
    </source>
</evidence>
<evidence type="ECO:0000256" key="1">
    <source>
        <dbReference type="ARBA" id="ARBA00022692"/>
    </source>
</evidence>
<feature type="transmembrane region" description="Helical" evidence="4">
    <location>
        <begin position="148"/>
        <end position="170"/>
    </location>
</feature>
<proteinExistence type="predicted"/>
<keyword evidence="3 4" id="KW-0472">Membrane</keyword>
<protein>
    <submittedName>
        <fullName evidence="6">MFS transporter</fullName>
    </submittedName>
</protein>
<reference evidence="6 7" key="1">
    <citation type="submission" date="2019-12" db="EMBL/GenBank/DDBJ databases">
        <title>Mucilaginibacter sp. HMF7410 genome sequencing and assembly.</title>
        <authorList>
            <person name="Kang H."/>
            <person name="Cha I."/>
            <person name="Kim H."/>
            <person name="Joh K."/>
        </authorList>
    </citation>
    <scope>NUCLEOTIDE SEQUENCE [LARGE SCALE GENOMIC DNA]</scope>
    <source>
        <strain evidence="6 7">HMF7410</strain>
    </source>
</reference>
<keyword evidence="7" id="KW-1185">Reference proteome</keyword>
<dbReference type="PANTHER" id="PTHR42910">
    <property type="entry name" value="TRANSPORTER SCO4007-RELATED"/>
    <property type="match status" value="1"/>
</dbReference>
<dbReference type="InterPro" id="IPR011701">
    <property type="entry name" value="MFS"/>
</dbReference>
<dbReference type="GO" id="GO:0022857">
    <property type="term" value="F:transmembrane transporter activity"/>
    <property type="evidence" value="ECO:0007669"/>
    <property type="project" value="InterPro"/>
</dbReference>
<dbReference type="SUPFAM" id="SSF103473">
    <property type="entry name" value="MFS general substrate transporter"/>
    <property type="match status" value="1"/>
</dbReference>
<dbReference type="PROSITE" id="PS50850">
    <property type="entry name" value="MFS"/>
    <property type="match status" value="1"/>
</dbReference>
<dbReference type="CDD" id="cd17324">
    <property type="entry name" value="MFS_NepI_like"/>
    <property type="match status" value="1"/>
</dbReference>
<evidence type="ECO:0000256" key="3">
    <source>
        <dbReference type="ARBA" id="ARBA00023136"/>
    </source>
</evidence>
<feature type="transmembrane region" description="Helical" evidence="4">
    <location>
        <begin position="33"/>
        <end position="52"/>
    </location>
</feature>
<evidence type="ECO:0000256" key="4">
    <source>
        <dbReference type="SAM" id="Phobius"/>
    </source>
</evidence>
<dbReference type="Proteomes" id="UP000462014">
    <property type="component" value="Unassembled WGS sequence"/>
</dbReference>
<feature type="transmembrane region" description="Helical" evidence="4">
    <location>
        <begin position="235"/>
        <end position="255"/>
    </location>
</feature>
<feature type="transmembrane region" description="Helical" evidence="4">
    <location>
        <begin position="201"/>
        <end position="223"/>
    </location>
</feature>
<dbReference type="AlphaFoldDB" id="A0A7K1SUV7"/>
<dbReference type="Pfam" id="PF07690">
    <property type="entry name" value="MFS_1"/>
    <property type="match status" value="1"/>
</dbReference>
<dbReference type="PANTHER" id="PTHR42910:SF1">
    <property type="entry name" value="MAJOR FACILITATOR SUPERFAMILY (MFS) PROFILE DOMAIN-CONTAINING PROTEIN"/>
    <property type="match status" value="1"/>
</dbReference>
<sequence>MTVTTGLVVANLYYGQPLLSDIARTYHVSSGEAGSSAMLTQMGYAFGMLLIVPLGDMLKRKKLIMIDFSLIIISLLLAAFAPSFTVMLIASFLIGFTSVIPQLIIPMAAHLSKPNERGKTVGFVMSGLLIGILLSRTISGYIGQLFGWHVMYMIAAGLMLLLWVIIYFLFPEIEPQYKGNYPELMRSLITLIQTEPLLRLAALRGALCYACFGAFWTTLVFLLRQPQFNLGSEAAGLFGLVGAFGALGAALMGRVSDKTNPYTVTTLSILLIIVSFIVFFFSDSSLTGLIIGVILLDLGVQATHISNQTTIFSLSAEARNRLNTVYMVTYFLGGAGGTFLASRVWNTWHWHGVAGIGIVLSVAALFVHFSYRKTVRLNLKLN</sequence>
<feature type="transmembrane region" description="Helical" evidence="4">
    <location>
        <begin position="121"/>
        <end position="142"/>
    </location>
</feature>
<keyword evidence="2 4" id="KW-1133">Transmembrane helix</keyword>
<feature type="domain" description="Major facilitator superfamily (MFS) profile" evidence="5">
    <location>
        <begin position="1"/>
        <end position="375"/>
    </location>
</feature>
<dbReference type="InterPro" id="IPR020846">
    <property type="entry name" value="MFS_dom"/>
</dbReference>
<dbReference type="EMBL" id="WPIK01000004">
    <property type="protein sequence ID" value="MVN21063.1"/>
    <property type="molecule type" value="Genomic_DNA"/>
</dbReference>
<feature type="transmembrane region" description="Helical" evidence="4">
    <location>
        <begin position="262"/>
        <end position="281"/>
    </location>
</feature>
<feature type="transmembrane region" description="Helical" evidence="4">
    <location>
        <begin position="64"/>
        <end position="81"/>
    </location>
</feature>
<keyword evidence="1 4" id="KW-0812">Transmembrane</keyword>
<evidence type="ECO:0000256" key="2">
    <source>
        <dbReference type="ARBA" id="ARBA00022989"/>
    </source>
</evidence>
<comment type="caution">
    <text evidence="6">The sequence shown here is derived from an EMBL/GenBank/DDBJ whole genome shotgun (WGS) entry which is preliminary data.</text>
</comment>
<evidence type="ECO:0000313" key="6">
    <source>
        <dbReference type="EMBL" id="MVN21063.1"/>
    </source>
</evidence>
<feature type="transmembrane region" description="Helical" evidence="4">
    <location>
        <begin position="348"/>
        <end position="371"/>
    </location>
</feature>
<name>A0A7K1SUV7_9SPHI</name>
<accession>A0A7K1SUV7</accession>
<gene>
    <name evidence="6" type="ORF">GO621_05890</name>
</gene>
<feature type="transmembrane region" description="Helical" evidence="4">
    <location>
        <begin position="325"/>
        <end position="342"/>
    </location>
</feature>
<dbReference type="InterPro" id="IPR036259">
    <property type="entry name" value="MFS_trans_sf"/>
</dbReference>
<evidence type="ECO:0000259" key="5">
    <source>
        <dbReference type="PROSITE" id="PS50850"/>
    </source>
</evidence>
<organism evidence="6 7">
    <name type="scientific">Mucilaginibacter arboris</name>
    <dbReference type="NCBI Taxonomy" id="2682090"/>
    <lineage>
        <taxon>Bacteria</taxon>
        <taxon>Pseudomonadati</taxon>
        <taxon>Bacteroidota</taxon>
        <taxon>Sphingobacteriia</taxon>
        <taxon>Sphingobacteriales</taxon>
        <taxon>Sphingobacteriaceae</taxon>
        <taxon>Mucilaginibacter</taxon>
    </lineage>
</organism>
<dbReference type="Gene3D" id="1.20.1250.20">
    <property type="entry name" value="MFS general substrate transporter like domains"/>
    <property type="match status" value="1"/>
</dbReference>